<feature type="transmembrane region" description="Helical" evidence="1">
    <location>
        <begin position="37"/>
        <end position="60"/>
    </location>
</feature>
<dbReference type="Proteomes" id="UP000469325">
    <property type="component" value="Unassembled WGS sequence"/>
</dbReference>
<keyword evidence="1" id="KW-0812">Transmembrane</keyword>
<evidence type="ECO:0000313" key="2">
    <source>
        <dbReference type="EMBL" id="MST72498.1"/>
    </source>
</evidence>
<organism evidence="2 3">
    <name type="scientific">Olsenella porci</name>
    <dbReference type="NCBI Taxonomy" id="2652279"/>
    <lineage>
        <taxon>Bacteria</taxon>
        <taxon>Bacillati</taxon>
        <taxon>Actinomycetota</taxon>
        <taxon>Coriobacteriia</taxon>
        <taxon>Coriobacteriales</taxon>
        <taxon>Atopobiaceae</taxon>
        <taxon>Olsenella</taxon>
    </lineage>
</organism>
<proteinExistence type="predicted"/>
<name>A0A6N7XMM3_9ACTN</name>
<dbReference type="EMBL" id="VUNC01000003">
    <property type="protein sequence ID" value="MST72498.1"/>
    <property type="molecule type" value="Genomic_DNA"/>
</dbReference>
<comment type="caution">
    <text evidence="2">The sequence shown here is derived from an EMBL/GenBank/DDBJ whole genome shotgun (WGS) entry which is preliminary data.</text>
</comment>
<keyword evidence="1" id="KW-1133">Transmembrane helix</keyword>
<keyword evidence="1" id="KW-0472">Membrane</keyword>
<feature type="transmembrane region" description="Helical" evidence="1">
    <location>
        <begin position="6"/>
        <end position="25"/>
    </location>
</feature>
<keyword evidence="3" id="KW-1185">Reference proteome</keyword>
<evidence type="ECO:0000256" key="1">
    <source>
        <dbReference type="SAM" id="Phobius"/>
    </source>
</evidence>
<reference evidence="2 3" key="1">
    <citation type="submission" date="2019-08" db="EMBL/GenBank/DDBJ databases">
        <title>In-depth cultivation of the pig gut microbiome towards novel bacterial diversity and tailored functional studies.</title>
        <authorList>
            <person name="Wylensek D."/>
            <person name="Hitch T.C.A."/>
            <person name="Clavel T."/>
        </authorList>
    </citation>
    <scope>NUCLEOTIDE SEQUENCE [LARGE SCALE GENOMIC DNA]</scope>
    <source>
        <strain evidence="2 3">CA-Schmier-601-WT-1</strain>
    </source>
</reference>
<dbReference type="RefSeq" id="WP_154434675.1">
    <property type="nucleotide sequence ID" value="NZ_VUNC01000003.1"/>
</dbReference>
<accession>A0A6N7XMM3</accession>
<dbReference type="AlphaFoldDB" id="A0A6N7XMM3"/>
<sequence length="310" mass="35847">MNHEVAVFLLILLANAIVVVAYLLVNLLRKKKASRSGLFRAIVMLVCPVFGPLFFLFGWICFHAFFHRKVDLEDVVFSKERVMSYNGADVERERNMVPLNDAMSVSDKKSTRQLMMSIVRQNEENALSVIARGLSSDDSEVAHYSASVLQETLDKFRDNTNQKALKVREDRKRENRTPEERLAFIQEVRDLFDELNHMTSQHVVSPREEQAFVELQDGVAGLLEEMDAIRSDEVYQIGSRLLEVSDYPGCWKWCQMAAKQFPDVLPTYKLQLRYYYETGKREEFLSMLGALKQSDIAVDHETLQMIRFFA</sequence>
<gene>
    <name evidence="2" type="ORF">FYJ68_05175</name>
</gene>
<protein>
    <submittedName>
        <fullName evidence="2">Uncharacterized protein</fullName>
    </submittedName>
</protein>
<evidence type="ECO:0000313" key="3">
    <source>
        <dbReference type="Proteomes" id="UP000469325"/>
    </source>
</evidence>